<keyword evidence="12 15" id="KW-0472">Membrane</keyword>
<dbReference type="Gene3D" id="3.80.10.10">
    <property type="entry name" value="Ribonuclease Inhibitor"/>
    <property type="match status" value="3"/>
</dbReference>
<dbReference type="InterPro" id="IPR050647">
    <property type="entry name" value="Plant_LRR-RLKs"/>
</dbReference>
<dbReference type="SUPFAM" id="SSF56112">
    <property type="entry name" value="Protein kinase-like (PK-like)"/>
    <property type="match status" value="1"/>
</dbReference>
<dbReference type="Pfam" id="PF08263">
    <property type="entry name" value="LRRNT_2"/>
    <property type="match status" value="1"/>
</dbReference>
<keyword evidence="11 15" id="KW-1133">Transmembrane helix</keyword>
<comment type="similarity">
    <text evidence="2">Belongs to the protein kinase superfamily. Ser/Thr protein kinase family.</text>
</comment>
<dbReference type="EMBL" id="CM007657">
    <property type="protein sequence ID" value="ONH97934.1"/>
    <property type="molecule type" value="Genomic_DNA"/>
</dbReference>
<protein>
    <recommendedName>
        <fullName evidence="16">Protein kinase domain-containing protein</fullName>
    </recommendedName>
</protein>
<dbReference type="InterPro" id="IPR032675">
    <property type="entry name" value="LRR_dom_sf"/>
</dbReference>
<name>A0A251NHX3_PRUPE</name>
<keyword evidence="3" id="KW-0433">Leucine-rich repeat</keyword>
<dbReference type="PANTHER" id="PTHR48056">
    <property type="entry name" value="LRR RECEPTOR-LIKE SERINE/THREONINE-PROTEIN KINASE-RELATED"/>
    <property type="match status" value="1"/>
</dbReference>
<keyword evidence="10 14" id="KW-0067">ATP-binding</keyword>
<proteinExistence type="inferred from homology"/>
<evidence type="ECO:0000256" key="9">
    <source>
        <dbReference type="ARBA" id="ARBA00022777"/>
    </source>
</evidence>
<dbReference type="InterPro" id="IPR017441">
    <property type="entry name" value="Protein_kinase_ATP_BS"/>
</dbReference>
<evidence type="ECO:0000256" key="8">
    <source>
        <dbReference type="ARBA" id="ARBA00022741"/>
    </source>
</evidence>
<reference evidence="17 18" key="1">
    <citation type="journal article" date="2013" name="Nat. Genet.">
        <title>The high-quality draft genome of peach (Prunus persica) identifies unique patterns of genetic diversity, domestication and genome evolution.</title>
        <authorList>
            <consortium name="International Peach Genome Initiative"/>
            <person name="Verde I."/>
            <person name="Abbott A.G."/>
            <person name="Scalabrin S."/>
            <person name="Jung S."/>
            <person name="Shu S."/>
            <person name="Marroni F."/>
            <person name="Zhebentyayeva T."/>
            <person name="Dettori M.T."/>
            <person name="Grimwood J."/>
            <person name="Cattonaro F."/>
            <person name="Zuccolo A."/>
            <person name="Rossini L."/>
            <person name="Jenkins J."/>
            <person name="Vendramin E."/>
            <person name="Meisel L.A."/>
            <person name="Decroocq V."/>
            <person name="Sosinski B."/>
            <person name="Prochnik S."/>
            <person name="Mitros T."/>
            <person name="Policriti A."/>
            <person name="Cipriani G."/>
            <person name="Dondini L."/>
            <person name="Ficklin S."/>
            <person name="Goodstein D.M."/>
            <person name="Xuan P."/>
            <person name="Del Fabbro C."/>
            <person name="Aramini V."/>
            <person name="Copetti D."/>
            <person name="Gonzalez S."/>
            <person name="Horner D.S."/>
            <person name="Falchi R."/>
            <person name="Lucas S."/>
            <person name="Mica E."/>
            <person name="Maldonado J."/>
            <person name="Lazzari B."/>
            <person name="Bielenberg D."/>
            <person name="Pirona R."/>
            <person name="Miculan M."/>
            <person name="Barakat A."/>
            <person name="Testolin R."/>
            <person name="Stella A."/>
            <person name="Tartarini S."/>
            <person name="Tonutti P."/>
            <person name="Arus P."/>
            <person name="Orellana A."/>
            <person name="Wells C."/>
            <person name="Main D."/>
            <person name="Vizzotto G."/>
            <person name="Silva H."/>
            <person name="Salamini F."/>
            <person name="Schmutz J."/>
            <person name="Morgante M."/>
            <person name="Rokhsar D.S."/>
        </authorList>
    </citation>
    <scope>NUCLEOTIDE SEQUENCE [LARGE SCALE GENOMIC DNA]</scope>
    <source>
        <strain evidence="18">cv. Nemared</strain>
    </source>
</reference>
<evidence type="ECO:0000256" key="5">
    <source>
        <dbReference type="ARBA" id="ARBA00022692"/>
    </source>
</evidence>
<dbReference type="InterPro" id="IPR055414">
    <property type="entry name" value="LRR_R13L4/SHOC2-like"/>
</dbReference>
<evidence type="ECO:0000256" key="2">
    <source>
        <dbReference type="ARBA" id="ARBA00008684"/>
    </source>
</evidence>
<dbReference type="InterPro" id="IPR003591">
    <property type="entry name" value="Leu-rich_rpt_typical-subtyp"/>
</dbReference>
<evidence type="ECO:0000256" key="7">
    <source>
        <dbReference type="ARBA" id="ARBA00022737"/>
    </source>
</evidence>
<dbReference type="GO" id="GO:0004672">
    <property type="term" value="F:protein kinase activity"/>
    <property type="evidence" value="ECO:0007669"/>
    <property type="project" value="InterPro"/>
</dbReference>
<evidence type="ECO:0000256" key="12">
    <source>
        <dbReference type="ARBA" id="ARBA00023136"/>
    </source>
</evidence>
<evidence type="ECO:0000256" key="3">
    <source>
        <dbReference type="ARBA" id="ARBA00022614"/>
    </source>
</evidence>
<feature type="binding site" evidence="14">
    <location>
        <position position="789"/>
    </location>
    <ligand>
        <name>ATP</name>
        <dbReference type="ChEBI" id="CHEBI:30616"/>
    </ligand>
</feature>
<dbReference type="SMART" id="SM00220">
    <property type="entry name" value="S_TKc"/>
    <property type="match status" value="1"/>
</dbReference>
<gene>
    <name evidence="17" type="ORF">PRUPE_7G219500</name>
</gene>
<evidence type="ECO:0000313" key="18">
    <source>
        <dbReference type="Proteomes" id="UP000006882"/>
    </source>
</evidence>
<dbReference type="FunFam" id="3.80.10.10:FF:000221">
    <property type="entry name" value="Leucine-rich repeat receptor-like protein kinase PXL1"/>
    <property type="match status" value="1"/>
</dbReference>
<evidence type="ECO:0000256" key="13">
    <source>
        <dbReference type="ARBA" id="ARBA00023180"/>
    </source>
</evidence>
<keyword evidence="8 14" id="KW-0547">Nucleotide-binding</keyword>
<comment type="subcellular location">
    <subcellularLocation>
        <location evidence="1">Membrane</location>
        <topology evidence="1">Single-pass membrane protein</topology>
    </subcellularLocation>
</comment>
<dbReference type="InterPro" id="IPR008271">
    <property type="entry name" value="Ser/Thr_kinase_AS"/>
</dbReference>
<dbReference type="FunFam" id="1.10.510.10:FF:000714">
    <property type="entry name" value="Kinase family with leucine-rich repeat domain-containing protein"/>
    <property type="match status" value="1"/>
</dbReference>
<keyword evidence="5 15" id="KW-0812">Transmembrane</keyword>
<evidence type="ECO:0000256" key="1">
    <source>
        <dbReference type="ARBA" id="ARBA00004167"/>
    </source>
</evidence>
<dbReference type="SMART" id="SM00369">
    <property type="entry name" value="LRR_TYP"/>
    <property type="match status" value="6"/>
</dbReference>
<dbReference type="Pfam" id="PF23598">
    <property type="entry name" value="LRR_14"/>
    <property type="match status" value="1"/>
</dbReference>
<dbReference type="GO" id="GO:0016020">
    <property type="term" value="C:membrane"/>
    <property type="evidence" value="ECO:0007669"/>
    <property type="project" value="UniProtKB-SubCell"/>
</dbReference>
<dbReference type="Gene3D" id="1.10.510.10">
    <property type="entry name" value="Transferase(Phosphotransferase) domain 1"/>
    <property type="match status" value="1"/>
</dbReference>
<keyword evidence="13" id="KW-0325">Glycoprotein</keyword>
<keyword evidence="7" id="KW-0677">Repeat</keyword>
<dbReference type="InterPro" id="IPR001611">
    <property type="entry name" value="Leu-rich_rpt"/>
</dbReference>
<accession>A0A251NHX3</accession>
<dbReference type="SUPFAM" id="SSF52058">
    <property type="entry name" value="L domain-like"/>
    <property type="match status" value="1"/>
</dbReference>
<keyword evidence="18" id="KW-1185">Reference proteome</keyword>
<dbReference type="PANTHER" id="PTHR48056:SF29">
    <property type="entry name" value="RECEPTOR-LIKE PROTEIN KINASE HSL1"/>
    <property type="match status" value="1"/>
</dbReference>
<keyword evidence="6" id="KW-0732">Signal</keyword>
<dbReference type="InterPro" id="IPR000719">
    <property type="entry name" value="Prot_kinase_dom"/>
</dbReference>
<dbReference type="InterPro" id="IPR011009">
    <property type="entry name" value="Kinase-like_dom_sf"/>
</dbReference>
<dbReference type="CDD" id="cd14066">
    <property type="entry name" value="STKc_IRAK"/>
    <property type="match status" value="1"/>
</dbReference>
<dbReference type="FunFam" id="3.80.10.10:FF:001670">
    <property type="entry name" value="Putative leucine-rich repeat receptor-like protein kinase family protein"/>
    <property type="match status" value="1"/>
</dbReference>
<dbReference type="PROSITE" id="PS00107">
    <property type="entry name" value="PROTEIN_KINASE_ATP"/>
    <property type="match status" value="1"/>
</dbReference>
<keyword evidence="4" id="KW-0808">Transferase</keyword>
<dbReference type="Pfam" id="PF00069">
    <property type="entry name" value="Pkinase"/>
    <property type="match status" value="1"/>
</dbReference>
<evidence type="ECO:0000313" key="17">
    <source>
        <dbReference type="EMBL" id="ONH97934.1"/>
    </source>
</evidence>
<dbReference type="AlphaFoldDB" id="A0A251NHX3"/>
<evidence type="ECO:0000256" key="4">
    <source>
        <dbReference type="ARBA" id="ARBA00022679"/>
    </source>
</evidence>
<dbReference type="Gene3D" id="3.30.200.20">
    <property type="entry name" value="Phosphorylase Kinase, domain 1"/>
    <property type="match status" value="1"/>
</dbReference>
<evidence type="ECO:0000256" key="15">
    <source>
        <dbReference type="SAM" id="Phobius"/>
    </source>
</evidence>
<dbReference type="PROSITE" id="PS00108">
    <property type="entry name" value="PROTEIN_KINASE_ST"/>
    <property type="match status" value="1"/>
</dbReference>
<dbReference type="InterPro" id="IPR013210">
    <property type="entry name" value="LRR_N_plant-typ"/>
</dbReference>
<dbReference type="Pfam" id="PF00560">
    <property type="entry name" value="LRR_1"/>
    <property type="match status" value="4"/>
</dbReference>
<dbReference type="GO" id="GO:0005524">
    <property type="term" value="F:ATP binding"/>
    <property type="evidence" value="ECO:0007669"/>
    <property type="project" value="UniProtKB-UniRule"/>
</dbReference>
<dbReference type="FunFam" id="3.80.10.10:FF:000824">
    <property type="entry name" value="Receptor-like protein kinase HSL1 isoform A"/>
    <property type="match status" value="1"/>
</dbReference>
<feature type="domain" description="Protein kinase" evidence="16">
    <location>
        <begin position="759"/>
        <end position="1049"/>
    </location>
</feature>
<dbReference type="FunFam" id="3.80.10.10:FF:000642">
    <property type="entry name" value="Leucine-rich receptor-like protein kinase family protein"/>
    <property type="match status" value="1"/>
</dbReference>
<organism evidence="17 18">
    <name type="scientific">Prunus persica</name>
    <name type="common">Peach</name>
    <name type="synonym">Amygdalus persica</name>
    <dbReference type="NCBI Taxonomy" id="3760"/>
    <lineage>
        <taxon>Eukaryota</taxon>
        <taxon>Viridiplantae</taxon>
        <taxon>Streptophyta</taxon>
        <taxon>Embryophyta</taxon>
        <taxon>Tracheophyta</taxon>
        <taxon>Spermatophyta</taxon>
        <taxon>Magnoliopsida</taxon>
        <taxon>eudicotyledons</taxon>
        <taxon>Gunneridae</taxon>
        <taxon>Pentapetalae</taxon>
        <taxon>rosids</taxon>
        <taxon>fabids</taxon>
        <taxon>Rosales</taxon>
        <taxon>Rosaceae</taxon>
        <taxon>Amygdaloideae</taxon>
        <taxon>Amygdaleae</taxon>
        <taxon>Prunus</taxon>
    </lineage>
</organism>
<evidence type="ECO:0000256" key="6">
    <source>
        <dbReference type="ARBA" id="ARBA00022729"/>
    </source>
</evidence>
<evidence type="ECO:0000256" key="14">
    <source>
        <dbReference type="PROSITE-ProRule" id="PRU10141"/>
    </source>
</evidence>
<keyword evidence="9" id="KW-0418">Kinase</keyword>
<dbReference type="Gramene" id="ONH97934">
    <property type="protein sequence ID" value="ONH97934"/>
    <property type="gene ID" value="PRUPE_7G219500"/>
</dbReference>
<dbReference type="eggNOG" id="ENOG502QQPF">
    <property type="taxonomic scope" value="Eukaryota"/>
</dbReference>
<sequence>MSTQTIEAWMDGCTRETGHPISQGQSPHKLKFCASSGTGKLNCLVLKTRVHAAGTNQLLNLHHQMTKPTPTSSLHTHLCVLLFLPLLLISHANSQSLQDQEQAVLLKLKSYLQSPPFLSHWIPSTSNTSHCSWRPEITCTNNSVTGLSLVNMNITLPVPPFICDLKNLTLIDLSYNYFAGEFPKAFNNCSKLQYLNLSQNSFDGKIPDDIDSLPRLQYLDLNANYFSGDIPAAIGRLQELRNLQLYMNHFNGSVPPEIGNLSNLKHLSLSFNTKLVPWNLPSNFTKLKNLKTLHIHGSNLIGELPGTLGEMAALEELDLATNSLNGTIPNGLFLLKNLSIIYLFNNSLSGHVPQVVEALNLSIIDISGNDLTGPIPEDYGNLTKLTELALFLNGFSGAVPASIGRLPNLKQFRVFINNLSGTLPPDLGRYSELEGFEVSGNRLTGKLPDHLCYRGKLSTLVAYENNLTGELPSSLGNCTSLTEVKVSDNGLSGNIPSGLWTAPNLSQVLMSNNSLTGELPEKISQNLTRLEIRDNRFSGNIPTGVSSWNLKVFDAGNNLFNGTIPQELTALRSLITLSLDQNQLTGFLPSEIMSWESLNILNFSRNQLSGPIPARLGLLPVLTALDLSENQLSGQIPAQLGHLKLSNFNLSSNHLSGKIPIEFENPAYDGSFLDNQDLCATSPSAKLSICNSQPRKSSKIWSTYLALILTFGILLSLLALSLSFFMVRAYWKRNRSDFDWKLTAFQRLNFRVSKILSGLTESNMIGSGGSGKVYCVPVNRTGDVVAVKKIWKDKKLEEKLEKEFLAEVKILSSIRHANIVKLMCCISKDNSKLLVYEYSENRSLDRWLHKRNRPSNLSRSVHHVVLDWPKRLHIAVGAAQGLHYMHHDCVPPVVHRDVKSSNILLDSDFNAKIADFGLAKMLVKQGELATMSAVAGSFGYIAPECAHTIRVNEKIDVYSFGVVLLELTTGREANDSDEHTALAEWAWRHVQEDNPLADALDKDIKEPCYLDEMCSVFRLGIYCTEKLPSTRPSMKEVLQILLRCGHPGVHRENTDYVGAPLLKNSKREQILEDGVGSSATNV</sequence>
<evidence type="ECO:0000256" key="10">
    <source>
        <dbReference type="ARBA" id="ARBA00022840"/>
    </source>
</evidence>
<dbReference type="Proteomes" id="UP000006882">
    <property type="component" value="Chromosome G7"/>
</dbReference>
<feature type="transmembrane region" description="Helical" evidence="15">
    <location>
        <begin position="701"/>
        <end position="727"/>
    </location>
</feature>
<dbReference type="FunFam" id="3.30.200.20:FF:000512">
    <property type="entry name" value="Receptor-like protein kinase HSL1"/>
    <property type="match status" value="1"/>
</dbReference>
<evidence type="ECO:0000259" key="16">
    <source>
        <dbReference type="PROSITE" id="PS50011"/>
    </source>
</evidence>
<evidence type="ECO:0000256" key="11">
    <source>
        <dbReference type="ARBA" id="ARBA00022989"/>
    </source>
</evidence>
<dbReference type="Pfam" id="PF13855">
    <property type="entry name" value="LRR_8"/>
    <property type="match status" value="1"/>
</dbReference>
<dbReference type="PROSITE" id="PS50011">
    <property type="entry name" value="PROTEIN_KINASE_DOM"/>
    <property type="match status" value="1"/>
</dbReference>
<dbReference type="SUPFAM" id="SSF52047">
    <property type="entry name" value="RNI-like"/>
    <property type="match status" value="1"/>
</dbReference>